<comment type="subcellular location">
    <subcellularLocation>
        <location evidence="1">Membrane</location>
        <topology evidence="1">Multi-pass membrane protein</topology>
    </subcellularLocation>
</comment>
<dbReference type="Proteomes" id="UP000242942">
    <property type="component" value="Chromosome 11"/>
</dbReference>
<dbReference type="VEuPathDB" id="PlasmoDB:PocGH01_11044600"/>
<feature type="transmembrane region" description="Helical" evidence="6">
    <location>
        <begin position="98"/>
        <end position="115"/>
    </location>
</feature>
<dbReference type="AlphaFoldDB" id="A0A1D3TJJ8"/>
<dbReference type="EMBL" id="LT594592">
    <property type="protein sequence ID" value="SCP05141.1"/>
    <property type="molecule type" value="Genomic_DNA"/>
</dbReference>
<feature type="transmembrane region" description="Helical" evidence="6">
    <location>
        <begin position="71"/>
        <end position="92"/>
    </location>
</feature>
<gene>
    <name evidence="7" type="primary">PocGH01_11044600</name>
    <name evidence="7" type="ORF">POCGH01_11044600</name>
</gene>
<comment type="similarity">
    <text evidence="2">Belongs to the TMEM234 family.</text>
</comment>
<sequence>MHFVPYVLVGMLWGCTNVYVKKGCMGKKRKQTTTHDIVAIVKDLNVMLPYVLNQIGSLFYYYLLSKSDISLAMPLSNIASFFFTYITEIIIFKKPVTLNSVLGLALVCAGLFLCLNV</sequence>
<dbReference type="Gene3D" id="1.10.3730.20">
    <property type="match status" value="1"/>
</dbReference>
<dbReference type="PANTHER" id="PTHR28668">
    <property type="entry name" value="TRANSMEMBRANE PROTEIN 234"/>
    <property type="match status" value="1"/>
</dbReference>
<protein>
    <recommendedName>
        <fullName evidence="9">Transmembrane protein 234</fullName>
    </recommendedName>
</protein>
<proteinExistence type="inferred from homology"/>
<dbReference type="InterPro" id="IPR018908">
    <property type="entry name" value="TMEM234"/>
</dbReference>
<evidence type="ECO:0000256" key="4">
    <source>
        <dbReference type="ARBA" id="ARBA00022989"/>
    </source>
</evidence>
<evidence type="ECO:0000313" key="8">
    <source>
        <dbReference type="Proteomes" id="UP000242942"/>
    </source>
</evidence>
<dbReference type="InterPro" id="IPR037185">
    <property type="entry name" value="EmrE-like"/>
</dbReference>
<evidence type="ECO:0000256" key="6">
    <source>
        <dbReference type="SAM" id="Phobius"/>
    </source>
</evidence>
<dbReference type="OrthoDB" id="43458at2759"/>
<reference evidence="7 8" key="1">
    <citation type="submission" date="2016-06" db="EMBL/GenBank/DDBJ databases">
        <authorList>
            <consortium name="Pathogen Informatics"/>
        </authorList>
    </citation>
    <scope>NUCLEOTIDE SEQUENCE [LARGE SCALE GENOMIC DNA]</scope>
    <source>
        <strain evidence="7">PocGH01</strain>
    </source>
</reference>
<keyword evidence="8" id="KW-1185">Reference proteome</keyword>
<dbReference type="SUPFAM" id="SSF103481">
    <property type="entry name" value="Multidrug resistance efflux transporter EmrE"/>
    <property type="match status" value="1"/>
</dbReference>
<keyword evidence="3 6" id="KW-0812">Transmembrane</keyword>
<evidence type="ECO:0000256" key="3">
    <source>
        <dbReference type="ARBA" id="ARBA00022692"/>
    </source>
</evidence>
<keyword evidence="4 6" id="KW-1133">Transmembrane helix</keyword>
<dbReference type="PANTHER" id="PTHR28668:SF1">
    <property type="entry name" value="TRANSMEMBRANE PROTEIN 234"/>
    <property type="match status" value="1"/>
</dbReference>
<organism evidence="7 8">
    <name type="scientific">Plasmodium ovale</name>
    <name type="common">malaria parasite P. ovale</name>
    <dbReference type="NCBI Taxonomy" id="36330"/>
    <lineage>
        <taxon>Eukaryota</taxon>
        <taxon>Sar</taxon>
        <taxon>Alveolata</taxon>
        <taxon>Apicomplexa</taxon>
        <taxon>Aconoidasida</taxon>
        <taxon>Haemosporida</taxon>
        <taxon>Plasmodiidae</taxon>
        <taxon>Plasmodium</taxon>
        <taxon>Plasmodium (Plasmodium)</taxon>
    </lineage>
</organism>
<keyword evidence="5 6" id="KW-0472">Membrane</keyword>
<evidence type="ECO:0000256" key="5">
    <source>
        <dbReference type="ARBA" id="ARBA00023136"/>
    </source>
</evidence>
<dbReference type="VEuPathDB" id="PlasmoDB:POWCR01_110038800"/>
<evidence type="ECO:0000256" key="2">
    <source>
        <dbReference type="ARBA" id="ARBA00005977"/>
    </source>
</evidence>
<dbReference type="Pfam" id="PF10639">
    <property type="entry name" value="TMEM234"/>
    <property type="match status" value="1"/>
</dbReference>
<dbReference type="GO" id="GO:0016020">
    <property type="term" value="C:membrane"/>
    <property type="evidence" value="ECO:0007669"/>
    <property type="project" value="UniProtKB-SubCell"/>
</dbReference>
<evidence type="ECO:0000256" key="1">
    <source>
        <dbReference type="ARBA" id="ARBA00004141"/>
    </source>
</evidence>
<evidence type="ECO:0008006" key="9">
    <source>
        <dbReference type="Google" id="ProtNLM"/>
    </source>
</evidence>
<accession>A0A1D3TJJ8</accession>
<evidence type="ECO:0000313" key="7">
    <source>
        <dbReference type="EMBL" id="SCP05141.1"/>
    </source>
</evidence>
<name>A0A1D3TJJ8_PLAOA</name>